<feature type="signal peptide" evidence="1">
    <location>
        <begin position="1"/>
        <end position="19"/>
    </location>
</feature>
<accession>A0A0F5ISZ2</accession>
<evidence type="ECO:0008006" key="7">
    <source>
        <dbReference type="Google" id="ProtNLM"/>
    </source>
</evidence>
<organism evidence="5 6">
    <name type="scientific">Parabacteroides gordonii MS-1 = DSM 23371</name>
    <dbReference type="NCBI Taxonomy" id="1203610"/>
    <lineage>
        <taxon>Bacteria</taxon>
        <taxon>Pseudomonadati</taxon>
        <taxon>Bacteroidota</taxon>
        <taxon>Bacteroidia</taxon>
        <taxon>Bacteroidales</taxon>
        <taxon>Tannerellaceae</taxon>
        <taxon>Parabacteroides</taxon>
    </lineage>
</organism>
<dbReference type="InterPro" id="IPR032740">
    <property type="entry name" value="GxDLY"/>
</dbReference>
<reference evidence="5 6" key="1">
    <citation type="submission" date="2013-04" db="EMBL/GenBank/DDBJ databases">
        <title>The Genome Sequence of Parabacteroides gordonii DSM 23371.</title>
        <authorList>
            <consortium name="The Broad Institute Genomics Platform"/>
            <person name="Earl A."/>
            <person name="Ward D."/>
            <person name="Feldgarden M."/>
            <person name="Gevers D."/>
            <person name="Martens E."/>
            <person name="Sakamoto M."/>
            <person name="Benno Y."/>
            <person name="Suzuki N."/>
            <person name="Matsunaga N."/>
            <person name="Koshihara K."/>
            <person name="Seki M."/>
            <person name="Komiya H."/>
            <person name="Walker B."/>
            <person name="Young S."/>
            <person name="Zeng Q."/>
            <person name="Gargeya S."/>
            <person name="Fitzgerald M."/>
            <person name="Haas B."/>
            <person name="Abouelleil A."/>
            <person name="Allen A.W."/>
            <person name="Alvarado L."/>
            <person name="Arachchi H.M."/>
            <person name="Berlin A.M."/>
            <person name="Chapman S.B."/>
            <person name="Gainer-Dewar J."/>
            <person name="Goldberg J."/>
            <person name="Griggs A."/>
            <person name="Gujja S."/>
            <person name="Hansen M."/>
            <person name="Howarth C."/>
            <person name="Imamovic A."/>
            <person name="Ireland A."/>
            <person name="Larimer J."/>
            <person name="McCowan C."/>
            <person name="Murphy C."/>
            <person name="Pearson M."/>
            <person name="Poon T.W."/>
            <person name="Priest M."/>
            <person name="Roberts A."/>
            <person name="Saif S."/>
            <person name="Shea T."/>
            <person name="Sisk P."/>
            <person name="Sykes S."/>
            <person name="Wortman J."/>
            <person name="Nusbaum C."/>
            <person name="Birren B."/>
        </authorList>
    </citation>
    <scope>NUCLEOTIDE SEQUENCE [LARGE SCALE GENOMIC DNA]</scope>
    <source>
        <strain evidence="5 6">MS-1</strain>
    </source>
</reference>
<dbReference type="InterPro" id="IPR051532">
    <property type="entry name" value="Ester_Hydrolysis_Enzymes"/>
</dbReference>
<proteinExistence type="predicted"/>
<dbReference type="STRING" id="1203610.HMPREF1536_04907"/>
<feature type="chain" id="PRO_5002488422" description="SGNH hydrolase-type esterase domain-containing protein" evidence="1">
    <location>
        <begin position="20"/>
        <end position="577"/>
    </location>
</feature>
<evidence type="ECO:0000259" key="4">
    <source>
        <dbReference type="Pfam" id="PF14607"/>
    </source>
</evidence>
<keyword evidence="1" id="KW-0732">Signal</keyword>
<dbReference type="PANTHER" id="PTHR30383:SF5">
    <property type="entry name" value="SGNH HYDROLASE-TYPE ESTERASE DOMAIN-CONTAINING PROTEIN"/>
    <property type="match status" value="1"/>
</dbReference>
<evidence type="ECO:0000313" key="6">
    <source>
        <dbReference type="Proteomes" id="UP000033035"/>
    </source>
</evidence>
<sequence>MKRLISLLILCMTFFAAEAQWKWQDPMKAGFPVVQNQGWPGEIGYKYVRLPDRAKDQVRPPVWDLSRNAAGLAIHFYCNSPEITVRYQVSGSHSMPHMQATGVSGLDLYSIDSEGQWGFCFGNYSFGDTIQYSYKGLGKDKYHDRGFEYRLYLPLYNTVEWMEIGTPEESELTFIPQSPEKPVILYGTSIAQGACSSRPGMAWGNILQRSLGYPLINLGFSGNGKLEKEVLNYVIEQDARLYILDCLPNLTQNTEQEVTDLVVAAVKQIRATRNAPILLVEHAGYSNAPTNKAQYELYTRLNEGSRKGFEKLQSEGIKDLYYLTHDELNYSPDAWVDYVHPSDFGAEAQATAVEKKVREILHIPVGNQPTTRPVTQRREPNNYEWQTRHRDLLAWIGNHPPKAVILGNSITHFWGGEPAAPRSNGSKSWKKIMEPAGFQNLGYGFDRIENVLWRVYHGELDGYEAEKVVLMIGTNNMGISSDREIVEGLRFLLSAIRERQPKASIKVMGILPRREHEDWVKNINHEISTMAKAAGCRFSDAGVFLLKKDGKIDESLFLDGLHPNEKGYQLIAGTIAE</sequence>
<dbReference type="Pfam" id="PF13472">
    <property type="entry name" value="Lipase_GDSL_2"/>
    <property type="match status" value="1"/>
</dbReference>
<protein>
    <recommendedName>
        <fullName evidence="7">SGNH hydrolase-type esterase domain-containing protein</fullName>
    </recommendedName>
</protein>
<dbReference type="Gene3D" id="3.40.50.1110">
    <property type="entry name" value="SGNH hydrolase"/>
    <property type="match status" value="2"/>
</dbReference>
<dbReference type="InterPro" id="IPR013830">
    <property type="entry name" value="SGNH_hydro"/>
</dbReference>
<feature type="domain" description="SGNH hydrolase-type esterase" evidence="3">
    <location>
        <begin position="180"/>
        <end position="357"/>
    </location>
</feature>
<evidence type="ECO:0000256" key="1">
    <source>
        <dbReference type="SAM" id="SignalP"/>
    </source>
</evidence>
<feature type="domain" description="SGNH hydrolase-type esterase" evidence="2">
    <location>
        <begin position="406"/>
        <end position="570"/>
    </location>
</feature>
<evidence type="ECO:0000259" key="3">
    <source>
        <dbReference type="Pfam" id="PF14606"/>
    </source>
</evidence>
<comment type="caution">
    <text evidence="5">The sequence shown here is derived from an EMBL/GenBank/DDBJ whole genome shotgun (WGS) entry which is preliminary data.</text>
</comment>
<dbReference type="InterPro" id="IPR036514">
    <property type="entry name" value="SGNH_hydro_sf"/>
</dbReference>
<dbReference type="RefSeq" id="WP_028728415.1">
    <property type="nucleotide sequence ID" value="NZ_AUAE01000030.1"/>
</dbReference>
<dbReference type="EMBL" id="AQHW01000027">
    <property type="protein sequence ID" value="KKB48440.1"/>
    <property type="molecule type" value="Genomic_DNA"/>
</dbReference>
<gene>
    <name evidence="5" type="ORF">HMPREF1536_04907</name>
</gene>
<dbReference type="Pfam" id="PF14606">
    <property type="entry name" value="Lipase_GDSL_3"/>
    <property type="match status" value="1"/>
</dbReference>
<feature type="domain" description="SGNH hydrolase-type esterase N-terminal" evidence="4">
    <location>
        <begin position="22"/>
        <end position="171"/>
    </location>
</feature>
<dbReference type="AlphaFoldDB" id="A0A0F5ISZ2"/>
<evidence type="ECO:0000259" key="2">
    <source>
        <dbReference type="Pfam" id="PF13472"/>
    </source>
</evidence>
<dbReference type="HOGENOM" id="CLU_018094_0_0_10"/>
<evidence type="ECO:0000313" key="5">
    <source>
        <dbReference type="EMBL" id="KKB48440.1"/>
    </source>
</evidence>
<keyword evidence="6" id="KW-1185">Reference proteome</keyword>
<dbReference type="Gene3D" id="2.60.120.260">
    <property type="entry name" value="Galactose-binding domain-like"/>
    <property type="match status" value="1"/>
</dbReference>
<dbReference type="PATRIC" id="fig|1203610.3.peg.5002"/>
<dbReference type="SUPFAM" id="SSF52266">
    <property type="entry name" value="SGNH hydrolase"/>
    <property type="match status" value="2"/>
</dbReference>
<name>A0A0F5ISZ2_9BACT</name>
<dbReference type="Proteomes" id="UP000033035">
    <property type="component" value="Unassembled WGS sequence"/>
</dbReference>
<dbReference type="Pfam" id="PF14607">
    <property type="entry name" value="GxDLY"/>
    <property type="match status" value="1"/>
</dbReference>
<dbReference type="GO" id="GO:0004622">
    <property type="term" value="F:phosphatidylcholine lysophospholipase activity"/>
    <property type="evidence" value="ECO:0007669"/>
    <property type="project" value="TreeGrafter"/>
</dbReference>
<dbReference type="PANTHER" id="PTHR30383">
    <property type="entry name" value="THIOESTERASE 1/PROTEASE 1/LYSOPHOSPHOLIPASE L1"/>
    <property type="match status" value="1"/>
</dbReference>